<organism evidence="1 2">
    <name type="scientific">Coptis chinensis</name>
    <dbReference type="NCBI Taxonomy" id="261450"/>
    <lineage>
        <taxon>Eukaryota</taxon>
        <taxon>Viridiplantae</taxon>
        <taxon>Streptophyta</taxon>
        <taxon>Embryophyta</taxon>
        <taxon>Tracheophyta</taxon>
        <taxon>Spermatophyta</taxon>
        <taxon>Magnoliopsida</taxon>
        <taxon>Ranunculales</taxon>
        <taxon>Ranunculaceae</taxon>
        <taxon>Coptidoideae</taxon>
        <taxon>Coptis</taxon>
    </lineage>
</organism>
<reference evidence="1 2" key="1">
    <citation type="submission" date="2020-10" db="EMBL/GenBank/DDBJ databases">
        <title>The Coptis chinensis genome and diversification of protoberbering-type alkaloids.</title>
        <authorList>
            <person name="Wang B."/>
            <person name="Shu S."/>
            <person name="Song C."/>
            <person name="Liu Y."/>
        </authorList>
    </citation>
    <scope>NUCLEOTIDE SEQUENCE [LARGE SCALE GENOMIC DNA]</scope>
    <source>
        <strain evidence="1">HL-2020</strain>
        <tissue evidence="1">Leaf</tissue>
    </source>
</reference>
<name>A0A835I4E6_9MAGN</name>
<evidence type="ECO:0000313" key="2">
    <source>
        <dbReference type="Proteomes" id="UP000631114"/>
    </source>
</evidence>
<proteinExistence type="predicted"/>
<accession>A0A835I4E6</accession>
<dbReference type="AlphaFoldDB" id="A0A835I4E6"/>
<dbReference type="Pfam" id="PF04640">
    <property type="entry name" value="PLATZ"/>
    <property type="match status" value="1"/>
</dbReference>
<dbReference type="EMBL" id="JADFTS010000004">
    <property type="protein sequence ID" value="KAF9609417.1"/>
    <property type="molecule type" value="Genomic_DNA"/>
</dbReference>
<dbReference type="Proteomes" id="UP000631114">
    <property type="component" value="Unassembled WGS sequence"/>
</dbReference>
<protein>
    <submittedName>
        <fullName evidence="1">Uncharacterized protein</fullName>
    </submittedName>
</protein>
<evidence type="ECO:0000313" key="1">
    <source>
        <dbReference type="EMBL" id="KAF9609417.1"/>
    </source>
</evidence>
<dbReference type="OrthoDB" id="1908108at2759"/>
<dbReference type="InterPro" id="IPR006734">
    <property type="entry name" value="PLATZ"/>
</dbReference>
<keyword evidence="2" id="KW-1185">Reference proteome</keyword>
<sequence length="135" mass="15906">MLKVRRYVYQDVVRLEDLKKFFDCRYVQVQYLMVYEGSILRYLDDNESLSQMTMVDTHVEKENNLDDCHMTPKSVLDGESSSCNINNGDIECTASSLCVRRKKRSRRVAEKKENDRNVLVRVHKRKGIPIRSPLF</sequence>
<comment type="caution">
    <text evidence="1">The sequence shown here is derived from an EMBL/GenBank/DDBJ whole genome shotgun (WGS) entry which is preliminary data.</text>
</comment>
<gene>
    <name evidence="1" type="ORF">IFM89_016217</name>
</gene>